<comment type="caution">
    <text evidence="2">The sequence shown here is derived from an EMBL/GenBank/DDBJ whole genome shotgun (WGS) entry which is preliminary data.</text>
</comment>
<evidence type="ECO:0000259" key="1">
    <source>
        <dbReference type="Pfam" id="PF22757"/>
    </source>
</evidence>
<dbReference type="AlphaFoldDB" id="A0A8T2E6S2"/>
<reference evidence="2 3" key="1">
    <citation type="submission" date="2020-12" db="EMBL/GenBank/DDBJ databases">
        <title>Concerted genomic and epigenomic changes stabilize Arabidopsis allopolyploids.</title>
        <authorList>
            <person name="Chen Z."/>
        </authorList>
    </citation>
    <scope>NUCLEOTIDE SEQUENCE [LARGE SCALE GENOMIC DNA]</scope>
    <source>
        <strain evidence="2">As9502</strain>
        <tissue evidence="2">Leaf</tissue>
    </source>
</reference>
<evidence type="ECO:0000313" key="2">
    <source>
        <dbReference type="EMBL" id="KAG7619767.1"/>
    </source>
</evidence>
<dbReference type="Proteomes" id="UP000694251">
    <property type="component" value="Chromosome 4"/>
</dbReference>
<dbReference type="OrthoDB" id="10440271at2759"/>
<accession>A0A8T2E6S2</accession>
<keyword evidence="3" id="KW-1185">Reference proteome</keyword>
<feature type="domain" description="Glabrous enhancer-binding protein-like C-terminal" evidence="1">
    <location>
        <begin position="38"/>
        <end position="107"/>
    </location>
</feature>
<proteinExistence type="predicted"/>
<dbReference type="Pfam" id="PF22757">
    <property type="entry name" value="GeBP-like_C"/>
    <property type="match status" value="1"/>
</dbReference>
<organism evidence="2 3">
    <name type="scientific">Arabidopsis suecica</name>
    <name type="common">Swedish thale-cress</name>
    <name type="synonym">Cardaminopsis suecica</name>
    <dbReference type="NCBI Taxonomy" id="45249"/>
    <lineage>
        <taxon>Eukaryota</taxon>
        <taxon>Viridiplantae</taxon>
        <taxon>Streptophyta</taxon>
        <taxon>Embryophyta</taxon>
        <taxon>Tracheophyta</taxon>
        <taxon>Spermatophyta</taxon>
        <taxon>Magnoliopsida</taxon>
        <taxon>eudicotyledons</taxon>
        <taxon>Gunneridae</taxon>
        <taxon>Pentapetalae</taxon>
        <taxon>rosids</taxon>
        <taxon>malvids</taxon>
        <taxon>Brassicales</taxon>
        <taxon>Brassicaceae</taxon>
        <taxon>Camelineae</taxon>
        <taxon>Arabidopsis</taxon>
    </lineage>
</organism>
<gene>
    <name evidence="2" type="ORF">ISN44_As04g007730</name>
</gene>
<sequence length="288" mass="33433">MVKNKQLQPLVTSSTSHLWRRSRWKSSHQLRRINENSDWFERSFVGGAFKELDSGVDEETWKKNWSLVPMKKRNRIEEKVKSVQADELKTMWEKIEVVHEARSLMAKYVRKSEAKEMDLRPDAMATSMAMRVAIHSAIRGEPMFAAEIDQKIQEKIGPAPSPVGWRQVSLLAVEIPFKTEVIPTQSRSALRGAIDQTFWANGHWKRRWRTESSSSHRGHLPLSVIYRFKSGPITAFGADRDSHGVRQRGVSIPEPIRRPSWSFKISLPKHTPLRPWEEDFGVWQSRRD</sequence>
<protein>
    <recommendedName>
        <fullName evidence="1">Glabrous enhancer-binding protein-like C-terminal domain-containing protein</fullName>
    </recommendedName>
</protein>
<name>A0A8T2E6S2_ARASU</name>
<dbReference type="EMBL" id="JAEFBJ010000004">
    <property type="protein sequence ID" value="KAG7619767.1"/>
    <property type="molecule type" value="Genomic_DNA"/>
</dbReference>
<dbReference type="InterPro" id="IPR053933">
    <property type="entry name" value="GeBP-like_C"/>
</dbReference>
<evidence type="ECO:0000313" key="3">
    <source>
        <dbReference type="Proteomes" id="UP000694251"/>
    </source>
</evidence>